<keyword evidence="5 11" id="KW-0132">Cell division</keyword>
<reference evidence="11" key="1">
    <citation type="submission" date="2013-08" db="EMBL/GenBank/DDBJ databases">
        <authorList>
            <person name="Mendez C."/>
            <person name="Richter M."/>
            <person name="Ferrer M."/>
            <person name="Sanchez J."/>
        </authorList>
    </citation>
    <scope>NUCLEOTIDE SEQUENCE</scope>
</reference>
<feature type="domain" description="ABC transporter" evidence="10">
    <location>
        <begin position="9"/>
        <end position="229"/>
    </location>
</feature>
<name>T1A8M5_9ZZZZ</name>
<keyword evidence="6" id="KW-0547">Nucleotide-binding</keyword>
<dbReference type="PANTHER" id="PTHR24220">
    <property type="entry name" value="IMPORT ATP-BINDING PROTEIN"/>
    <property type="match status" value="1"/>
</dbReference>
<keyword evidence="4" id="KW-1003">Cell membrane</keyword>
<dbReference type="AlphaFoldDB" id="T1A8M5"/>
<dbReference type="NCBIfam" id="TIGR02673">
    <property type="entry name" value="FtsE"/>
    <property type="match status" value="1"/>
</dbReference>
<proteinExistence type="inferred from homology"/>
<dbReference type="InterPro" id="IPR003593">
    <property type="entry name" value="AAA+_ATPase"/>
</dbReference>
<keyword evidence="9" id="KW-0131">Cell cycle</keyword>
<dbReference type="PROSITE" id="PS50893">
    <property type="entry name" value="ABC_TRANSPORTER_2"/>
    <property type="match status" value="1"/>
</dbReference>
<reference evidence="11" key="2">
    <citation type="journal article" date="2014" name="ISME J.">
        <title>Microbial stratification in low pH oxic and suboxic macroscopic growths along an acid mine drainage.</title>
        <authorList>
            <person name="Mendez-Garcia C."/>
            <person name="Mesa V."/>
            <person name="Sprenger R.R."/>
            <person name="Richter M."/>
            <person name="Diez M.S."/>
            <person name="Solano J."/>
            <person name="Bargiela R."/>
            <person name="Golyshina O.V."/>
            <person name="Manteca A."/>
            <person name="Ramos J.L."/>
            <person name="Gallego J.R."/>
            <person name="Llorente I."/>
            <person name="Martins Dos Santos V.A."/>
            <person name="Jensen O.N."/>
            <person name="Pelaez A.I."/>
            <person name="Sanchez J."/>
            <person name="Ferrer M."/>
        </authorList>
    </citation>
    <scope>NUCLEOTIDE SEQUENCE</scope>
</reference>
<evidence type="ECO:0000256" key="6">
    <source>
        <dbReference type="ARBA" id="ARBA00022741"/>
    </source>
</evidence>
<evidence type="ECO:0000256" key="1">
    <source>
        <dbReference type="ARBA" id="ARBA00004202"/>
    </source>
</evidence>
<evidence type="ECO:0000259" key="10">
    <source>
        <dbReference type="PROSITE" id="PS50893"/>
    </source>
</evidence>
<keyword evidence="7 11" id="KW-0067">ATP-binding</keyword>
<dbReference type="InterPro" id="IPR015854">
    <property type="entry name" value="ABC_transpr_LolD-like"/>
</dbReference>
<dbReference type="GO" id="GO:0016887">
    <property type="term" value="F:ATP hydrolysis activity"/>
    <property type="evidence" value="ECO:0007669"/>
    <property type="project" value="InterPro"/>
</dbReference>
<evidence type="ECO:0000256" key="9">
    <source>
        <dbReference type="ARBA" id="ARBA00023306"/>
    </source>
</evidence>
<evidence type="ECO:0000256" key="5">
    <source>
        <dbReference type="ARBA" id="ARBA00022618"/>
    </source>
</evidence>
<dbReference type="Gene3D" id="3.40.50.300">
    <property type="entry name" value="P-loop containing nucleotide triphosphate hydrolases"/>
    <property type="match status" value="1"/>
</dbReference>
<gene>
    <name evidence="11" type="ORF">B1B_10297</name>
</gene>
<dbReference type="InterPro" id="IPR003439">
    <property type="entry name" value="ABC_transporter-like_ATP-bd"/>
</dbReference>
<dbReference type="Pfam" id="PF00005">
    <property type="entry name" value="ABC_tran"/>
    <property type="match status" value="1"/>
</dbReference>
<dbReference type="GO" id="GO:0005886">
    <property type="term" value="C:plasma membrane"/>
    <property type="evidence" value="ECO:0007669"/>
    <property type="project" value="UniProtKB-SubCell"/>
</dbReference>
<organism evidence="11">
    <name type="scientific">mine drainage metagenome</name>
    <dbReference type="NCBI Taxonomy" id="410659"/>
    <lineage>
        <taxon>unclassified sequences</taxon>
        <taxon>metagenomes</taxon>
        <taxon>ecological metagenomes</taxon>
    </lineage>
</organism>
<evidence type="ECO:0000256" key="3">
    <source>
        <dbReference type="ARBA" id="ARBA00020019"/>
    </source>
</evidence>
<dbReference type="PROSITE" id="PS00211">
    <property type="entry name" value="ABC_TRANSPORTER_1"/>
    <property type="match status" value="1"/>
</dbReference>
<evidence type="ECO:0000256" key="8">
    <source>
        <dbReference type="ARBA" id="ARBA00023136"/>
    </source>
</evidence>
<dbReference type="GO" id="GO:0005524">
    <property type="term" value="F:ATP binding"/>
    <property type="evidence" value="ECO:0007669"/>
    <property type="project" value="UniProtKB-KW"/>
</dbReference>
<dbReference type="SMART" id="SM00382">
    <property type="entry name" value="AAA"/>
    <property type="match status" value="1"/>
</dbReference>
<protein>
    <recommendedName>
        <fullName evidence="3">Cell division ATP-binding protein FtsE</fullName>
    </recommendedName>
</protein>
<dbReference type="InterPro" id="IPR027417">
    <property type="entry name" value="P-loop_NTPase"/>
</dbReference>
<dbReference type="InterPro" id="IPR005286">
    <property type="entry name" value="Cell_div_FtsE"/>
</dbReference>
<evidence type="ECO:0000256" key="2">
    <source>
        <dbReference type="ARBA" id="ARBA00005417"/>
    </source>
</evidence>
<dbReference type="SUPFAM" id="SSF52540">
    <property type="entry name" value="P-loop containing nucleoside triphosphate hydrolases"/>
    <property type="match status" value="1"/>
</dbReference>
<evidence type="ECO:0000256" key="4">
    <source>
        <dbReference type="ARBA" id="ARBA00022475"/>
    </source>
</evidence>
<accession>T1A8M5</accession>
<dbReference type="InterPro" id="IPR017871">
    <property type="entry name" value="ABC_transporter-like_CS"/>
</dbReference>
<dbReference type="EMBL" id="AUZY01006752">
    <property type="protein sequence ID" value="EQD53362.1"/>
    <property type="molecule type" value="Genomic_DNA"/>
</dbReference>
<dbReference type="GO" id="GO:0051301">
    <property type="term" value="P:cell division"/>
    <property type="evidence" value="ECO:0007669"/>
    <property type="project" value="UniProtKB-KW"/>
</dbReference>
<comment type="caution">
    <text evidence="11">The sequence shown here is derived from an EMBL/GenBank/DDBJ whole genome shotgun (WGS) entry which is preliminary data.</text>
</comment>
<evidence type="ECO:0000256" key="7">
    <source>
        <dbReference type="ARBA" id="ARBA00022840"/>
    </source>
</evidence>
<sequence>MRTPDTASIEFKRVTMRYGSNRDALSDLSLGIREQEMVFVTGPSGAGKSTLLRLLAALERPTRGQIFVLGLNVSQLPSRRIPAYRRQIGLVFQDHRLLLDRTVFDNVALPLVIAGYPRRELTKRVRAALQTVGLSGREMARPMMLSGGEQQRVGIARAIVARPPLLIADEPTGNLDPTLSLEIMQLFRRLNETGTTVIIASHALALVEKMGCRVLRLNQGMLEDDSRCA</sequence>
<comment type="similarity">
    <text evidence="2">Belongs to the ABC transporter superfamily.</text>
</comment>
<keyword evidence="8" id="KW-0472">Membrane</keyword>
<dbReference type="PANTHER" id="PTHR24220:SF470">
    <property type="entry name" value="CELL DIVISION ATP-BINDING PROTEIN FTSE"/>
    <property type="match status" value="1"/>
</dbReference>
<dbReference type="FunFam" id="3.40.50.300:FF:000056">
    <property type="entry name" value="Cell division ATP-binding protein FtsE"/>
    <property type="match status" value="1"/>
</dbReference>
<dbReference type="GO" id="GO:0022857">
    <property type="term" value="F:transmembrane transporter activity"/>
    <property type="evidence" value="ECO:0007669"/>
    <property type="project" value="TreeGrafter"/>
</dbReference>
<evidence type="ECO:0000313" key="11">
    <source>
        <dbReference type="EMBL" id="EQD53362.1"/>
    </source>
</evidence>
<comment type="subcellular location">
    <subcellularLocation>
        <location evidence="1">Cell membrane</location>
        <topology evidence="1">Peripheral membrane protein</topology>
    </subcellularLocation>
</comment>